<comment type="catalytic activity">
    <reaction evidence="1 9">
        <text>N-(5-phospho-beta-D-ribosyl)anthranilate = 1-(2-carboxyphenylamino)-1-deoxy-D-ribulose 5-phosphate</text>
        <dbReference type="Rhea" id="RHEA:21540"/>
        <dbReference type="ChEBI" id="CHEBI:18277"/>
        <dbReference type="ChEBI" id="CHEBI:58613"/>
        <dbReference type="EC" id="5.3.1.24"/>
    </reaction>
</comment>
<accession>A0ABQ4PUD1</accession>
<keyword evidence="7 9" id="KW-0057">Aromatic amino acid biosynthesis</keyword>
<proteinExistence type="inferred from homology"/>
<gene>
    <name evidence="9 12" type="primary">trpF</name>
    <name evidence="12" type="ORF">PsB1_0776</name>
</gene>
<keyword evidence="10" id="KW-0732">Signal</keyword>
<evidence type="ECO:0000256" key="6">
    <source>
        <dbReference type="ARBA" id="ARBA00022822"/>
    </source>
</evidence>
<dbReference type="GO" id="GO:0016853">
    <property type="term" value="F:isomerase activity"/>
    <property type="evidence" value="ECO:0007669"/>
    <property type="project" value="UniProtKB-KW"/>
</dbReference>
<evidence type="ECO:0000256" key="10">
    <source>
        <dbReference type="SAM" id="SignalP"/>
    </source>
</evidence>
<evidence type="ECO:0000256" key="9">
    <source>
        <dbReference type="HAMAP-Rule" id="MF_00135"/>
    </source>
</evidence>
<name>A0ABQ4PUD1_9PROT</name>
<dbReference type="SUPFAM" id="SSF51366">
    <property type="entry name" value="Ribulose-phoshate binding barrel"/>
    <property type="match status" value="1"/>
</dbReference>
<keyword evidence="6 9" id="KW-0822">Tryptophan biosynthesis</keyword>
<dbReference type="InterPro" id="IPR013785">
    <property type="entry name" value="Aldolase_TIM"/>
</dbReference>
<reference evidence="12" key="2">
    <citation type="journal article" date="2023" name="ISME Commun">
        <title>Characterization of a bloom-associated alphaproteobacterial lineage, 'Candidatus Phycosocius': insights into freshwater algal-bacterial interactions.</title>
        <authorList>
            <person name="Tanabe Y."/>
            <person name="Yamaguchi H."/>
            <person name="Yoshida M."/>
            <person name="Kai A."/>
            <person name="Okazaki Y."/>
        </authorList>
    </citation>
    <scope>NUCLEOTIDE SEQUENCE</scope>
    <source>
        <strain evidence="12">BOTRYCO-1</strain>
    </source>
</reference>
<dbReference type="PANTHER" id="PTHR42894:SF1">
    <property type="entry name" value="N-(5'-PHOSPHORIBOSYL)ANTHRANILATE ISOMERASE"/>
    <property type="match status" value="1"/>
</dbReference>
<comment type="caution">
    <text evidence="12">The sequence shown here is derived from an EMBL/GenBank/DDBJ whole genome shotgun (WGS) entry which is preliminary data.</text>
</comment>
<dbReference type="InterPro" id="IPR011060">
    <property type="entry name" value="RibuloseP-bd_barrel"/>
</dbReference>
<feature type="signal peptide" evidence="10">
    <location>
        <begin position="1"/>
        <end position="20"/>
    </location>
</feature>
<sequence length="223" mass="23420">MLSVRAKICGLVTAASLATALDGGAAFVGFVTYPNSPRYISPKDARTLAQLALGIADTVSVLVDPDDALLDAVIGDLAPDLIQLQGCESPQRCAQIRARGVKIIRAFSVEARSDLDPILPFLEYVDYVLLDAKPPVGSSRPGGLGHTFDWTILSDFTCERPWFLSGGLTPENVASGISQTGAALVDVSSGVESAPGLKDSARIAAFLAAVNETDWTNSQNGRT</sequence>
<evidence type="ECO:0000256" key="2">
    <source>
        <dbReference type="ARBA" id="ARBA00004664"/>
    </source>
</evidence>
<dbReference type="HAMAP" id="MF_00135">
    <property type="entry name" value="PRAI"/>
    <property type="match status" value="1"/>
</dbReference>
<dbReference type="NCBIfam" id="NF002295">
    <property type="entry name" value="PRK01222.1-1"/>
    <property type="match status" value="1"/>
</dbReference>
<dbReference type="InterPro" id="IPR001240">
    <property type="entry name" value="PRAI_dom"/>
</dbReference>
<dbReference type="Pfam" id="PF00697">
    <property type="entry name" value="PRAI"/>
    <property type="match status" value="1"/>
</dbReference>
<keyword evidence="8 9" id="KW-0413">Isomerase</keyword>
<dbReference type="Proteomes" id="UP001161064">
    <property type="component" value="Unassembled WGS sequence"/>
</dbReference>
<comment type="similarity">
    <text evidence="9">Belongs to the TrpF family.</text>
</comment>
<dbReference type="InterPro" id="IPR044643">
    <property type="entry name" value="TrpF_fam"/>
</dbReference>
<dbReference type="RefSeq" id="WP_284359225.1">
    <property type="nucleotide sequence ID" value="NZ_BPFZ01000003.1"/>
</dbReference>
<evidence type="ECO:0000256" key="5">
    <source>
        <dbReference type="ARBA" id="ARBA00022605"/>
    </source>
</evidence>
<feature type="chain" id="PRO_5046537109" description="N-(5'-phosphoribosyl)anthranilate isomerase" evidence="10">
    <location>
        <begin position="21"/>
        <end position="223"/>
    </location>
</feature>
<dbReference type="EMBL" id="BPFZ01000003">
    <property type="protein sequence ID" value="GIU66622.1"/>
    <property type="molecule type" value="Genomic_DNA"/>
</dbReference>
<dbReference type="PANTHER" id="PTHR42894">
    <property type="entry name" value="N-(5'-PHOSPHORIBOSYL)ANTHRANILATE ISOMERASE"/>
    <property type="match status" value="1"/>
</dbReference>
<dbReference type="EC" id="5.3.1.24" evidence="3 9"/>
<evidence type="ECO:0000313" key="13">
    <source>
        <dbReference type="Proteomes" id="UP001161064"/>
    </source>
</evidence>
<dbReference type="Gene3D" id="3.20.20.70">
    <property type="entry name" value="Aldolase class I"/>
    <property type="match status" value="1"/>
</dbReference>
<evidence type="ECO:0000256" key="7">
    <source>
        <dbReference type="ARBA" id="ARBA00023141"/>
    </source>
</evidence>
<keyword evidence="5 9" id="KW-0028">Amino-acid biosynthesis</keyword>
<evidence type="ECO:0000256" key="3">
    <source>
        <dbReference type="ARBA" id="ARBA00012572"/>
    </source>
</evidence>
<keyword evidence="13" id="KW-1185">Reference proteome</keyword>
<comment type="pathway">
    <text evidence="2 9">Amino-acid biosynthesis; L-tryptophan biosynthesis; L-tryptophan from chorismate: step 3/5.</text>
</comment>
<dbReference type="CDD" id="cd00405">
    <property type="entry name" value="PRAI"/>
    <property type="match status" value="1"/>
</dbReference>
<evidence type="ECO:0000256" key="1">
    <source>
        <dbReference type="ARBA" id="ARBA00001164"/>
    </source>
</evidence>
<evidence type="ECO:0000256" key="4">
    <source>
        <dbReference type="ARBA" id="ARBA00022272"/>
    </source>
</evidence>
<evidence type="ECO:0000259" key="11">
    <source>
        <dbReference type="Pfam" id="PF00697"/>
    </source>
</evidence>
<protein>
    <recommendedName>
        <fullName evidence="4 9">N-(5'-phosphoribosyl)anthranilate isomerase</fullName>
        <shortName evidence="9">PRAI</shortName>
        <ecNumber evidence="3 9">5.3.1.24</ecNumber>
    </recommendedName>
</protein>
<reference evidence="12" key="1">
    <citation type="submission" date="2021-05" db="EMBL/GenBank/DDBJ databases">
        <authorList>
            <person name="Tanabe Y."/>
        </authorList>
    </citation>
    <scope>NUCLEOTIDE SEQUENCE</scope>
    <source>
        <strain evidence="12">BOTRYCO-1</strain>
    </source>
</reference>
<feature type="domain" description="N-(5'phosphoribosyl) anthranilate isomerase (PRAI)" evidence="11">
    <location>
        <begin position="6"/>
        <end position="207"/>
    </location>
</feature>
<evidence type="ECO:0000256" key="8">
    <source>
        <dbReference type="ARBA" id="ARBA00023235"/>
    </source>
</evidence>
<evidence type="ECO:0000313" key="12">
    <source>
        <dbReference type="EMBL" id="GIU66622.1"/>
    </source>
</evidence>
<organism evidence="12 13">
    <name type="scientific">Candidatus Phycosocius spiralis</name>
    <dbReference type="NCBI Taxonomy" id="2815099"/>
    <lineage>
        <taxon>Bacteria</taxon>
        <taxon>Pseudomonadati</taxon>
        <taxon>Pseudomonadota</taxon>
        <taxon>Alphaproteobacteria</taxon>
        <taxon>Caulobacterales</taxon>
        <taxon>Caulobacterales incertae sedis</taxon>
        <taxon>Candidatus Phycosocius</taxon>
    </lineage>
</organism>